<evidence type="ECO:0000313" key="4">
    <source>
        <dbReference type="Proteomes" id="UP001160390"/>
    </source>
</evidence>
<sequence length="387" mass="42494">MSSPSKRQRLGDVPDDVAADPETTPRRPQRGNRVHTTDESPAPSFAHGEMPPQQSGSSASPSVAQTSVFTGALASRPHFATLAMDQRPHSTGSMDPMDIGPYMWQQASAGIDSQSSDRSVADKHRRILDIVKVSHESSELHRSEAAWNTMVHYPLLYEFTSFSSVRIEPITSAQIVSAFRPSFSNQSYDEVSSPRTGSSFSNTDSISSYGSNASPSRMNATKSVHKMVDFALILTPDKDLEALIETFTKSSPTATINQTAYYPLKSRRAPVFIETKTSAGNVEAANVQLGVWIAAWHESLRSLMRLGGGVERIITLPIIQVINGTWTLMFAVDAQTEIHILDRDFRIGNSSTVFGMYQLQAALSAIIAWIEGEFKAWITRVLQRALS</sequence>
<accession>A0AA35LSD4</accession>
<dbReference type="Pfam" id="PF20516">
    <property type="entry name" value="PDDEXK_12"/>
    <property type="match status" value="1"/>
</dbReference>
<proteinExistence type="predicted"/>
<gene>
    <name evidence="3" type="ORF">CCHLO57077_00012913</name>
</gene>
<name>A0AA35LSD4_9HYPO</name>
<comment type="caution">
    <text evidence="3">The sequence shown here is derived from an EMBL/GenBank/DDBJ whole genome shotgun (WGS) entry which is preliminary data.</text>
</comment>
<feature type="region of interest" description="Disordered" evidence="1">
    <location>
        <begin position="185"/>
        <end position="214"/>
    </location>
</feature>
<feature type="domain" description="PD-(D/E)XK nuclease-like" evidence="2">
    <location>
        <begin position="103"/>
        <end position="374"/>
    </location>
</feature>
<dbReference type="EMBL" id="CABFNP030000582">
    <property type="protein sequence ID" value="CAI6047605.1"/>
    <property type="molecule type" value="Genomic_DNA"/>
</dbReference>
<keyword evidence="4" id="KW-1185">Reference proteome</keyword>
<dbReference type="InterPro" id="IPR046797">
    <property type="entry name" value="PDDEXK_12"/>
</dbReference>
<reference evidence="3" key="1">
    <citation type="submission" date="2023-01" db="EMBL/GenBank/DDBJ databases">
        <authorList>
            <person name="Piombo E."/>
        </authorList>
    </citation>
    <scope>NUCLEOTIDE SEQUENCE</scope>
</reference>
<dbReference type="AlphaFoldDB" id="A0AA35LSD4"/>
<evidence type="ECO:0000259" key="2">
    <source>
        <dbReference type="Pfam" id="PF20516"/>
    </source>
</evidence>
<evidence type="ECO:0000313" key="3">
    <source>
        <dbReference type="EMBL" id="CAI6047605.1"/>
    </source>
</evidence>
<organism evidence="3 4">
    <name type="scientific">Clonostachys chloroleuca</name>
    <dbReference type="NCBI Taxonomy" id="1926264"/>
    <lineage>
        <taxon>Eukaryota</taxon>
        <taxon>Fungi</taxon>
        <taxon>Dikarya</taxon>
        <taxon>Ascomycota</taxon>
        <taxon>Pezizomycotina</taxon>
        <taxon>Sordariomycetes</taxon>
        <taxon>Hypocreomycetidae</taxon>
        <taxon>Hypocreales</taxon>
        <taxon>Bionectriaceae</taxon>
        <taxon>Clonostachys</taxon>
    </lineage>
</organism>
<feature type="compositionally biased region" description="Low complexity" evidence="1">
    <location>
        <begin position="51"/>
        <end position="64"/>
    </location>
</feature>
<feature type="region of interest" description="Disordered" evidence="1">
    <location>
        <begin position="1"/>
        <end position="64"/>
    </location>
</feature>
<protein>
    <recommendedName>
        <fullName evidence="2">PD-(D/E)XK nuclease-like domain-containing protein</fullName>
    </recommendedName>
</protein>
<feature type="non-terminal residue" evidence="3">
    <location>
        <position position="387"/>
    </location>
</feature>
<evidence type="ECO:0000256" key="1">
    <source>
        <dbReference type="SAM" id="MobiDB-lite"/>
    </source>
</evidence>
<dbReference type="Proteomes" id="UP001160390">
    <property type="component" value="Unassembled WGS sequence"/>
</dbReference>